<keyword evidence="4" id="KW-1185">Reference proteome</keyword>
<dbReference type="Proteomes" id="UP001055439">
    <property type="component" value="Chromosome 6"/>
</dbReference>
<dbReference type="Pfam" id="PF03109">
    <property type="entry name" value="ABC1"/>
    <property type="match status" value="1"/>
</dbReference>
<dbReference type="EMBL" id="CP097508">
    <property type="protein sequence ID" value="URE10754.1"/>
    <property type="molecule type" value="Genomic_DNA"/>
</dbReference>
<evidence type="ECO:0000259" key="2">
    <source>
        <dbReference type="Pfam" id="PF03109"/>
    </source>
</evidence>
<dbReference type="InterPro" id="IPR051130">
    <property type="entry name" value="Mito_struct-func_regulator"/>
</dbReference>
<dbReference type="Pfam" id="PF00144">
    <property type="entry name" value="Beta-lactamase"/>
    <property type="match status" value="1"/>
</dbReference>
<dbReference type="SUPFAM" id="SSF56601">
    <property type="entry name" value="beta-lactamase/transpeptidase-like"/>
    <property type="match status" value="1"/>
</dbReference>
<dbReference type="GO" id="GO:0005783">
    <property type="term" value="C:endoplasmic reticulum"/>
    <property type="evidence" value="ECO:0007669"/>
    <property type="project" value="TreeGrafter"/>
</dbReference>
<dbReference type="PANTHER" id="PTHR43173">
    <property type="entry name" value="ABC1 FAMILY PROTEIN"/>
    <property type="match status" value="1"/>
</dbReference>
<evidence type="ECO:0000313" key="3">
    <source>
        <dbReference type="EMBL" id="URE10754.1"/>
    </source>
</evidence>
<evidence type="ECO:0000259" key="1">
    <source>
        <dbReference type="Pfam" id="PF00144"/>
    </source>
</evidence>
<gene>
    <name evidence="3" type="ORF">MUK42_35393</name>
</gene>
<protein>
    <submittedName>
        <fullName evidence="3">Beta-lactamase</fullName>
    </submittedName>
</protein>
<dbReference type="InterPro" id="IPR011009">
    <property type="entry name" value="Kinase-like_dom_sf"/>
</dbReference>
<dbReference type="InterPro" id="IPR012338">
    <property type="entry name" value="Beta-lactam/transpept-like"/>
</dbReference>
<evidence type="ECO:0000313" key="4">
    <source>
        <dbReference type="Proteomes" id="UP001055439"/>
    </source>
</evidence>
<dbReference type="GO" id="GO:0005794">
    <property type="term" value="C:Golgi apparatus"/>
    <property type="evidence" value="ECO:0007669"/>
    <property type="project" value="TreeGrafter"/>
</dbReference>
<accession>A0A9E7G915</accession>
<organism evidence="3 4">
    <name type="scientific">Musa troglodytarum</name>
    <name type="common">fe'i banana</name>
    <dbReference type="NCBI Taxonomy" id="320322"/>
    <lineage>
        <taxon>Eukaryota</taxon>
        <taxon>Viridiplantae</taxon>
        <taxon>Streptophyta</taxon>
        <taxon>Embryophyta</taxon>
        <taxon>Tracheophyta</taxon>
        <taxon>Spermatophyta</taxon>
        <taxon>Magnoliopsida</taxon>
        <taxon>Liliopsida</taxon>
        <taxon>Zingiberales</taxon>
        <taxon>Musaceae</taxon>
        <taxon>Musa</taxon>
    </lineage>
</organism>
<feature type="domain" description="ABC1 atypical kinase-like" evidence="2">
    <location>
        <begin position="122"/>
        <end position="370"/>
    </location>
</feature>
<dbReference type="InterPro" id="IPR001466">
    <property type="entry name" value="Beta-lactam-related"/>
</dbReference>
<proteinExistence type="predicted"/>
<dbReference type="PANTHER" id="PTHR43173:SF3">
    <property type="entry name" value="ABC1 FAMILY PROTEIN"/>
    <property type="match status" value="1"/>
</dbReference>
<feature type="domain" description="Beta-lactamase-related" evidence="1">
    <location>
        <begin position="536"/>
        <end position="806"/>
    </location>
</feature>
<dbReference type="SUPFAM" id="SSF56112">
    <property type="entry name" value="Protein kinase-like (PK-like)"/>
    <property type="match status" value="1"/>
</dbReference>
<dbReference type="InterPro" id="IPR004147">
    <property type="entry name" value="ABC1_dom"/>
</dbReference>
<dbReference type="Gene3D" id="3.40.710.10">
    <property type="entry name" value="DD-peptidase/beta-lactamase superfamily"/>
    <property type="match status" value="2"/>
</dbReference>
<dbReference type="CDD" id="cd05121">
    <property type="entry name" value="ABC1_ADCK3-like"/>
    <property type="match status" value="1"/>
</dbReference>
<dbReference type="OrthoDB" id="427480at2759"/>
<sequence length="962" mass="107861">MYATHHRFESTYKCRHQRIIYLLPHLLRLPEFLMGWANLYKRRLKVFTTALLIYLDYKAVQMIDSWYSGRRRDDLWEGTHERNAKRVLDLMLQLKGLWVKLGQYLSTRADALPDNYVRLLKKLQDSLPPRPLKEVRQTIEKELGKPMDVIFPHFDEEPLATASLAQVHRATLSDGQDVVVKVQHAGIKEVILEDLKNAKSIMDWIAWAEPQYDFNPMIDEWCKEAPKELDFNHEAENTRRVSENLRLKNELDGVNRVDVLIPEVFQQSSEMVLVLQYMDGIRLNDNVSLEAYEVDKQKLVEEITRAYAHQIYVDGFFNGDPHPGNFLVCKEPPNRPILLDFGLTKSISSSMKQALAKMFLACAEEDHVALLAAFAMMGLKLRLDMPEQAMNLAKIFFRTAVLPSQAFENVQSIADQRQKDMKVIQGKMKLTKKEAKHFNPRMNHVAQHANFAYLPQIDAFPSDAVIFMRVLELLRGLSSTLNVRVVYLDIMRPFAEATLLGGIKTGPAVNNQWIYDSPVHSDLEAKLRQLLIAFGSEKILGIQVCAYKDGKVIIDTAAGVMGRYDPQPVHPDTLFPVFSVTQGITAAMVHWLVDKGKLKLDEAIANIWPEFSGSKKDQIKVHHVLNHSSGLHNAMSDIMRSNPLLMCDWEKSLQLIASSVPETEPGSQQLYHHLSFGWLCGGVIEHASGKKFQQLLEEAFVHPLNIEGELYIGIPPGVESRLATLAVDTEDLQTLLEIEARQEMAPPSSQQGNVADTMSSLPALFNNLNTRRAIIPAANAHCSARALARFYAALANGGSTLPPHSLLSKPPLGSHVHIPTFPPLKRPKKKWRVKRTQNENSSLTDISIDDGGRKNTSTIFSSPTIHDAFMGVGDYSGMAIPSGRFGLGFRRFNTTTGDLRSFGHAGVGGSTAVCDTEHNFSIAVTVNKMGLGGVTGSILQLACSELNIELNLPLPEEFSRFG</sequence>
<reference evidence="3" key="1">
    <citation type="submission" date="2022-05" db="EMBL/GenBank/DDBJ databases">
        <title>The Musa troglodytarum L. genome provides insights into the mechanism of non-climacteric behaviour and enrichment of carotenoids.</title>
        <authorList>
            <person name="Wang J."/>
        </authorList>
    </citation>
    <scope>NUCLEOTIDE SEQUENCE</scope>
    <source>
        <tissue evidence="3">Leaf</tissue>
    </source>
</reference>
<dbReference type="AlphaFoldDB" id="A0A9E7G915"/>
<name>A0A9E7G915_9LILI</name>